<organism evidence="5 6">
    <name type="scientific">Rhizobium favelukesii</name>
    <dbReference type="NCBI Taxonomy" id="348824"/>
    <lineage>
        <taxon>Bacteria</taxon>
        <taxon>Pseudomonadati</taxon>
        <taxon>Pseudomonadota</taxon>
        <taxon>Alphaproteobacteria</taxon>
        <taxon>Hyphomicrobiales</taxon>
        <taxon>Rhizobiaceae</taxon>
        <taxon>Rhizobium/Agrobacterium group</taxon>
        <taxon>Rhizobium</taxon>
    </lineage>
</organism>
<name>W6RHD3_9HYPH</name>
<comment type="cofactor">
    <cofactor evidence="1">
        <name>Mg(2+)</name>
        <dbReference type="ChEBI" id="CHEBI:18420"/>
    </cofactor>
</comment>
<evidence type="ECO:0000313" key="6">
    <source>
        <dbReference type="Proteomes" id="UP000019443"/>
    </source>
</evidence>
<dbReference type="SFLD" id="SFLDG01129">
    <property type="entry name" value="C1.5:_HAD__Beta-PGM__Phosphata"/>
    <property type="match status" value="1"/>
</dbReference>
<geneLocation type="plasmid" evidence="5">
    <name>pLPU83b</name>
</geneLocation>
<dbReference type="Gene3D" id="3.40.50.1000">
    <property type="entry name" value="HAD superfamily/HAD-like"/>
    <property type="match status" value="1"/>
</dbReference>
<dbReference type="SUPFAM" id="SSF56784">
    <property type="entry name" value="HAD-like"/>
    <property type="match status" value="1"/>
</dbReference>
<dbReference type="InterPro" id="IPR051600">
    <property type="entry name" value="Beta-PGM-like"/>
</dbReference>
<dbReference type="PANTHER" id="PTHR46193">
    <property type="entry name" value="6-PHOSPHOGLUCONATE PHOSPHATASE"/>
    <property type="match status" value="1"/>
</dbReference>
<dbReference type="InterPro" id="IPR023214">
    <property type="entry name" value="HAD_sf"/>
</dbReference>
<gene>
    <name evidence="5" type="ORF">LPU83_pLPU83b_0226</name>
</gene>
<evidence type="ECO:0000256" key="3">
    <source>
        <dbReference type="ARBA" id="ARBA00022723"/>
    </source>
</evidence>
<protein>
    <submittedName>
        <fullName evidence="5">Uncharacterized protein</fullName>
    </submittedName>
</protein>
<dbReference type="RefSeq" id="WP_024318918.1">
    <property type="nucleotide sequence ID" value="NZ_ATTO01000129.1"/>
</dbReference>
<sequence length="228" mass="25226">MTAARRAKSQGFILPRLIIFDFDGTLAESEIITSEVISAKLAAHGGHVQPDEITATLSGIERDDQLQHLESSFGLSLPRDFMELVGAEVHSLTSDILIATPGPIELLHWLTIPFCVALKTPRFELIHRMRAANLLSLIGPRFFSSDDIGFRKPDPSVLLLAAEVMGVAPSECLLVEDSAHRSQCRAQRKNAILCLWRSRHHSSQLLSDLQAFEPEAMVLHFGELKTLV</sequence>
<dbReference type="Pfam" id="PF00702">
    <property type="entry name" value="Hydrolase"/>
    <property type="match status" value="1"/>
</dbReference>
<dbReference type="PRINTS" id="PR00413">
    <property type="entry name" value="HADHALOGNASE"/>
</dbReference>
<dbReference type="GO" id="GO:0046872">
    <property type="term" value="F:metal ion binding"/>
    <property type="evidence" value="ECO:0007669"/>
    <property type="project" value="UniProtKB-KW"/>
</dbReference>
<dbReference type="Proteomes" id="UP000019443">
    <property type="component" value="Unassembled WGS sequence"/>
</dbReference>
<dbReference type="Gene3D" id="1.10.150.240">
    <property type="entry name" value="Putative phosphatase, domain 2"/>
    <property type="match status" value="1"/>
</dbReference>
<reference evidence="5" key="1">
    <citation type="submission" date="2013-11" db="EMBL/GenBank/DDBJ databases">
        <title>Draft genome sequence of the broad-host-range Rhizobium sp. LPU83 strain, a member of the low-genetic diversity Oregon-like Rhizobium sp. group.</title>
        <authorList>
            <person name="Wibberg D."/>
            <person name="Puehler A."/>
            <person name="Schlueter A."/>
        </authorList>
    </citation>
    <scope>NUCLEOTIDE SEQUENCE [LARGE SCALE GENOMIC DNA]</scope>
    <source>
        <strain evidence="5">LPU83</strain>
        <plasmid evidence="5">pLPU83b</plasmid>
    </source>
</reference>
<dbReference type="PANTHER" id="PTHR46193:SF10">
    <property type="entry name" value="6-PHOSPHOGLUCONATE PHOSPHATASE"/>
    <property type="match status" value="1"/>
</dbReference>
<dbReference type="SFLD" id="SFLDS00003">
    <property type="entry name" value="Haloacid_Dehalogenase"/>
    <property type="match status" value="1"/>
</dbReference>
<evidence type="ECO:0000313" key="5">
    <source>
        <dbReference type="EMBL" id="CDM60219.1"/>
    </source>
</evidence>
<comment type="caution">
    <text evidence="5">The sequence shown here is derived from an EMBL/GenBank/DDBJ whole genome shotgun (WGS) entry which is preliminary data.</text>
</comment>
<accession>W6RHD3</accession>
<dbReference type="EMBL" id="CBYB010000021">
    <property type="protein sequence ID" value="CDM60219.1"/>
    <property type="molecule type" value="Genomic_DNA"/>
</dbReference>
<dbReference type="AlphaFoldDB" id="W6RHD3"/>
<proteinExistence type="inferred from homology"/>
<evidence type="ECO:0000256" key="1">
    <source>
        <dbReference type="ARBA" id="ARBA00001946"/>
    </source>
</evidence>
<dbReference type="InterPro" id="IPR023198">
    <property type="entry name" value="PGP-like_dom2"/>
</dbReference>
<evidence type="ECO:0000256" key="2">
    <source>
        <dbReference type="ARBA" id="ARBA00006171"/>
    </source>
</evidence>
<keyword evidence="6" id="KW-1185">Reference proteome</keyword>
<dbReference type="InterPro" id="IPR036412">
    <property type="entry name" value="HAD-like_sf"/>
</dbReference>
<dbReference type="InterPro" id="IPR006439">
    <property type="entry name" value="HAD-SF_hydro_IA"/>
</dbReference>
<keyword evidence="3" id="KW-0479">Metal-binding</keyword>
<comment type="similarity">
    <text evidence="2">Belongs to the HAD-like hydrolase superfamily. CbbY/CbbZ/Gph/YieH family.</text>
</comment>
<keyword evidence="4" id="KW-0460">Magnesium</keyword>
<evidence type="ECO:0000256" key="4">
    <source>
        <dbReference type="ARBA" id="ARBA00022842"/>
    </source>
</evidence>
<dbReference type="GO" id="GO:0003824">
    <property type="term" value="F:catalytic activity"/>
    <property type="evidence" value="ECO:0007669"/>
    <property type="project" value="UniProtKB-ARBA"/>
</dbReference>
<keyword evidence="5" id="KW-0614">Plasmid</keyword>